<dbReference type="Gene3D" id="1.10.3730.20">
    <property type="match status" value="1"/>
</dbReference>
<evidence type="ECO:0000313" key="3">
    <source>
        <dbReference type="EMBL" id="TPN82094.1"/>
    </source>
</evidence>
<dbReference type="Pfam" id="PF00892">
    <property type="entry name" value="EamA"/>
    <property type="match status" value="1"/>
</dbReference>
<feature type="transmembrane region" description="Helical" evidence="1">
    <location>
        <begin position="29"/>
        <end position="48"/>
    </location>
</feature>
<feature type="transmembrane region" description="Helical" evidence="1">
    <location>
        <begin position="242"/>
        <end position="263"/>
    </location>
</feature>
<evidence type="ECO:0000259" key="2">
    <source>
        <dbReference type="Pfam" id="PF00892"/>
    </source>
</evidence>
<feature type="transmembrane region" description="Helical" evidence="1">
    <location>
        <begin position="115"/>
        <end position="132"/>
    </location>
</feature>
<protein>
    <submittedName>
        <fullName evidence="3">DMT family transporter</fullName>
    </submittedName>
</protein>
<feature type="transmembrane region" description="Helical" evidence="1">
    <location>
        <begin position="179"/>
        <end position="200"/>
    </location>
</feature>
<feature type="transmembrane region" description="Helical" evidence="1">
    <location>
        <begin position="272"/>
        <end position="289"/>
    </location>
</feature>
<dbReference type="InterPro" id="IPR000620">
    <property type="entry name" value="EamA_dom"/>
</dbReference>
<keyword evidence="4" id="KW-1185">Reference proteome</keyword>
<reference evidence="3 4" key="1">
    <citation type="submission" date="2019-06" db="EMBL/GenBank/DDBJ databases">
        <authorList>
            <person name="Meng X."/>
        </authorList>
    </citation>
    <scope>NUCLEOTIDE SEQUENCE [LARGE SCALE GENOMIC DNA]</scope>
    <source>
        <strain evidence="3 4">M625</strain>
    </source>
</reference>
<gene>
    <name evidence="3" type="ORF">FHK87_21955</name>
</gene>
<organism evidence="3 4">
    <name type="scientific">Aquimarina algicola</name>
    <dbReference type="NCBI Taxonomy" id="2589995"/>
    <lineage>
        <taxon>Bacteria</taxon>
        <taxon>Pseudomonadati</taxon>
        <taxon>Bacteroidota</taxon>
        <taxon>Flavobacteriia</taxon>
        <taxon>Flavobacteriales</taxon>
        <taxon>Flavobacteriaceae</taxon>
        <taxon>Aquimarina</taxon>
    </lineage>
</organism>
<feature type="transmembrane region" description="Helical" evidence="1">
    <location>
        <begin position="212"/>
        <end position="230"/>
    </location>
</feature>
<feature type="transmembrane region" description="Helical" evidence="1">
    <location>
        <begin position="60"/>
        <end position="81"/>
    </location>
</feature>
<dbReference type="OrthoDB" id="1524053at2"/>
<dbReference type="EMBL" id="VFWZ01000009">
    <property type="protein sequence ID" value="TPN82094.1"/>
    <property type="molecule type" value="Genomic_DNA"/>
</dbReference>
<evidence type="ECO:0000256" key="1">
    <source>
        <dbReference type="SAM" id="Phobius"/>
    </source>
</evidence>
<feature type="transmembrane region" description="Helical" evidence="1">
    <location>
        <begin position="88"/>
        <end position="109"/>
    </location>
</feature>
<dbReference type="SUPFAM" id="SSF103481">
    <property type="entry name" value="Multidrug resistance efflux transporter EmrE"/>
    <property type="match status" value="2"/>
</dbReference>
<proteinExistence type="predicted"/>
<keyword evidence="1" id="KW-0472">Membrane</keyword>
<feature type="domain" description="EamA" evidence="2">
    <location>
        <begin position="182"/>
        <end position="286"/>
    </location>
</feature>
<feature type="transmembrane region" description="Helical" evidence="1">
    <location>
        <begin position="6"/>
        <end position="22"/>
    </location>
</feature>
<dbReference type="GO" id="GO:0016020">
    <property type="term" value="C:membrane"/>
    <property type="evidence" value="ECO:0007669"/>
    <property type="project" value="InterPro"/>
</dbReference>
<dbReference type="AlphaFoldDB" id="A0A504IVR3"/>
<feature type="transmembrane region" description="Helical" evidence="1">
    <location>
        <begin position="144"/>
        <end position="167"/>
    </location>
</feature>
<evidence type="ECO:0000313" key="4">
    <source>
        <dbReference type="Proteomes" id="UP000315540"/>
    </source>
</evidence>
<sequence length="291" mass="31599">MIYLILSILASSLIFIIFKLFAKYQVDTLQAIIVNYVVACVSGIIAYSEPIDMVAVTKEGWFYGAMVLGVIFISVFNLMAITTQKNGLSVAAVATKMSVAIPIIFGIIVYHESTGILKISGIIIALVAVYLTSMKTSTGVPLKLSNLIFPLLVFVGSGIIDTSLKYFETYHVAKNDVAIFSASIFGFAAIIGFFVLIYKAITGTLKVDFKNIVAGIVLGIPNYFSIYLLIKALRYDNMDSSTVFTINNVAVLLVSTLAGILLFKEKLVLKNWIGIILAVISIVLVTFSIEA</sequence>
<keyword evidence="1" id="KW-0812">Transmembrane</keyword>
<dbReference type="Proteomes" id="UP000315540">
    <property type="component" value="Unassembled WGS sequence"/>
</dbReference>
<accession>A0A504IVR3</accession>
<comment type="caution">
    <text evidence="3">The sequence shown here is derived from an EMBL/GenBank/DDBJ whole genome shotgun (WGS) entry which is preliminary data.</text>
</comment>
<dbReference type="InterPro" id="IPR037185">
    <property type="entry name" value="EmrE-like"/>
</dbReference>
<keyword evidence="1" id="KW-1133">Transmembrane helix</keyword>
<name>A0A504IVR3_9FLAO</name>